<dbReference type="AlphaFoldDB" id="A0A8T0XF42"/>
<dbReference type="Proteomes" id="UP000823388">
    <property type="component" value="Chromosome 1K"/>
</dbReference>
<organism evidence="3 4">
    <name type="scientific">Panicum virgatum</name>
    <name type="common">Blackwell switchgrass</name>
    <dbReference type="NCBI Taxonomy" id="38727"/>
    <lineage>
        <taxon>Eukaryota</taxon>
        <taxon>Viridiplantae</taxon>
        <taxon>Streptophyta</taxon>
        <taxon>Embryophyta</taxon>
        <taxon>Tracheophyta</taxon>
        <taxon>Spermatophyta</taxon>
        <taxon>Magnoliopsida</taxon>
        <taxon>Liliopsida</taxon>
        <taxon>Poales</taxon>
        <taxon>Poaceae</taxon>
        <taxon>PACMAD clade</taxon>
        <taxon>Panicoideae</taxon>
        <taxon>Panicodae</taxon>
        <taxon>Paniceae</taxon>
        <taxon>Panicinae</taxon>
        <taxon>Panicum</taxon>
        <taxon>Panicum sect. Hiantes</taxon>
    </lineage>
</organism>
<reference evidence="3" key="1">
    <citation type="submission" date="2020-05" db="EMBL/GenBank/DDBJ databases">
        <title>WGS assembly of Panicum virgatum.</title>
        <authorList>
            <person name="Lovell J.T."/>
            <person name="Jenkins J."/>
            <person name="Shu S."/>
            <person name="Juenger T.E."/>
            <person name="Schmutz J."/>
        </authorList>
    </citation>
    <scope>NUCLEOTIDE SEQUENCE</scope>
    <source>
        <strain evidence="3">AP13</strain>
    </source>
</reference>
<evidence type="ECO:0000313" key="4">
    <source>
        <dbReference type="Proteomes" id="UP000823388"/>
    </source>
</evidence>
<accession>A0A8T0XF42</accession>
<dbReference type="EMBL" id="CM029037">
    <property type="protein sequence ID" value="KAG2657847.1"/>
    <property type="molecule type" value="Genomic_DNA"/>
</dbReference>
<dbReference type="InterPro" id="IPR027417">
    <property type="entry name" value="P-loop_NTPase"/>
</dbReference>
<dbReference type="Pfam" id="PF25568">
    <property type="entry name" value="AAA_lid_At3g28540"/>
    <property type="match status" value="1"/>
</dbReference>
<evidence type="ECO:0008006" key="5">
    <source>
        <dbReference type="Google" id="ProtNLM"/>
    </source>
</evidence>
<sequence length="220" mass="25070">MIAAMANYLKYDIYDVDLTSLKNNRDLRRLLVDITGRSIVVIEDIDCSFDDVTGQRSNQGRRSGWLRYNNDNDTSKVTLSGLLKFIDGVWSAQSGERIIVLTTNFPEKLESALIRSGRMDMHIEMSYCCFEAFKTLANNYLEVEAHPLFQRVEELLQVVKITPADVAECLLCPQTDSPPGSDRGVETCIGRLINELEKKAALNELEEKAAEPKKRRRRRH</sequence>
<name>A0A8T0XF42_PANVG</name>
<comment type="caution">
    <text evidence="3">The sequence shown here is derived from an EMBL/GenBank/DDBJ whole genome shotgun (WGS) entry which is preliminary data.</text>
</comment>
<dbReference type="GO" id="GO:0016887">
    <property type="term" value="F:ATP hydrolysis activity"/>
    <property type="evidence" value="ECO:0007669"/>
    <property type="project" value="InterPro"/>
</dbReference>
<evidence type="ECO:0000313" key="3">
    <source>
        <dbReference type="EMBL" id="KAG2657847.1"/>
    </source>
</evidence>
<dbReference type="SUPFAM" id="SSF52540">
    <property type="entry name" value="P-loop containing nucleoside triphosphate hydrolases"/>
    <property type="match status" value="1"/>
</dbReference>
<dbReference type="Gene3D" id="3.40.50.300">
    <property type="entry name" value="P-loop containing nucleotide triphosphate hydrolases"/>
    <property type="match status" value="1"/>
</dbReference>
<dbReference type="InterPro" id="IPR003959">
    <property type="entry name" value="ATPase_AAA_core"/>
</dbReference>
<gene>
    <name evidence="3" type="ORF">PVAP13_1KG168110</name>
</gene>
<dbReference type="GO" id="GO:0005524">
    <property type="term" value="F:ATP binding"/>
    <property type="evidence" value="ECO:0007669"/>
    <property type="project" value="InterPro"/>
</dbReference>
<protein>
    <recommendedName>
        <fullName evidence="5">ATPase AAA-type core domain-containing protein</fullName>
    </recommendedName>
</protein>
<keyword evidence="4" id="KW-1185">Reference proteome</keyword>
<evidence type="ECO:0000259" key="2">
    <source>
        <dbReference type="Pfam" id="PF25568"/>
    </source>
</evidence>
<dbReference type="PANTHER" id="PTHR23070">
    <property type="entry name" value="BCS1 AAA-TYPE ATPASE"/>
    <property type="match status" value="1"/>
</dbReference>
<evidence type="ECO:0000259" key="1">
    <source>
        <dbReference type="Pfam" id="PF00004"/>
    </source>
</evidence>
<feature type="domain" description="AAA+ ATPase At3g28540-like C-terminal" evidence="2">
    <location>
        <begin position="128"/>
        <end position="206"/>
    </location>
</feature>
<feature type="domain" description="ATPase AAA-type core" evidence="1">
    <location>
        <begin position="2"/>
        <end position="126"/>
    </location>
</feature>
<dbReference type="InterPro" id="IPR058017">
    <property type="entry name" value="At3g28540-like_C"/>
</dbReference>
<dbReference type="InterPro" id="IPR050747">
    <property type="entry name" value="Mitochondrial_chaperone_BCS1"/>
</dbReference>
<proteinExistence type="predicted"/>
<dbReference type="Pfam" id="PF00004">
    <property type="entry name" value="AAA"/>
    <property type="match status" value="1"/>
</dbReference>
<dbReference type="Gene3D" id="6.10.280.40">
    <property type="match status" value="1"/>
</dbReference>